<dbReference type="GeneID" id="5144213"/>
<dbReference type="PROSITE" id="PS50850">
    <property type="entry name" value="MFS"/>
    <property type="match status" value="1"/>
</dbReference>
<dbReference type="KEGG" id="rci:RCIX2238"/>
<evidence type="ECO:0000256" key="2">
    <source>
        <dbReference type="ARBA" id="ARBA00022448"/>
    </source>
</evidence>
<dbReference type="EMBL" id="AM114193">
    <property type="protein sequence ID" value="CAJ37355.1"/>
    <property type="molecule type" value="Genomic_DNA"/>
</dbReference>
<feature type="transmembrane region" description="Helical" evidence="6">
    <location>
        <begin position="331"/>
        <end position="357"/>
    </location>
</feature>
<dbReference type="eggNOG" id="arCOG00130">
    <property type="taxonomic scope" value="Archaea"/>
</dbReference>
<organism evidence="8 9">
    <name type="scientific">Methanocella arvoryzae (strain DSM 22066 / NBRC 105507 / MRE50)</name>
    <dbReference type="NCBI Taxonomy" id="351160"/>
    <lineage>
        <taxon>Archaea</taxon>
        <taxon>Methanobacteriati</taxon>
        <taxon>Methanobacteriota</taxon>
        <taxon>Stenosarchaea group</taxon>
        <taxon>Methanomicrobia</taxon>
        <taxon>Methanocellales</taxon>
        <taxon>Methanocellaceae</taxon>
        <taxon>Methanocella</taxon>
    </lineage>
</organism>
<feature type="transmembrane region" description="Helical" evidence="6">
    <location>
        <begin position="7"/>
        <end position="31"/>
    </location>
</feature>
<dbReference type="PRINTS" id="PR01035">
    <property type="entry name" value="TCRTETA"/>
</dbReference>
<dbReference type="Proteomes" id="UP000000663">
    <property type="component" value="Chromosome"/>
</dbReference>
<evidence type="ECO:0000256" key="4">
    <source>
        <dbReference type="ARBA" id="ARBA00022989"/>
    </source>
</evidence>
<dbReference type="RefSeq" id="WP_012035226.1">
    <property type="nucleotide sequence ID" value="NC_009464.1"/>
</dbReference>
<feature type="transmembrane region" description="Helical" evidence="6">
    <location>
        <begin position="297"/>
        <end position="319"/>
    </location>
</feature>
<comment type="subcellular location">
    <subcellularLocation>
        <location evidence="1">Membrane</location>
        <topology evidence="1">Multi-pass membrane protein</topology>
    </subcellularLocation>
</comment>
<dbReference type="InterPro" id="IPR050930">
    <property type="entry name" value="MFS_Vesicular_Transporter"/>
</dbReference>
<feature type="transmembrane region" description="Helical" evidence="6">
    <location>
        <begin position="75"/>
        <end position="92"/>
    </location>
</feature>
<keyword evidence="2" id="KW-0813">Transport</keyword>
<accession>Q0W2N8</accession>
<feature type="domain" description="Major facilitator superfamily (MFS) profile" evidence="7">
    <location>
        <begin position="9"/>
        <end position="387"/>
    </location>
</feature>
<keyword evidence="4 6" id="KW-1133">Transmembrane helix</keyword>
<feature type="transmembrane region" description="Helical" evidence="6">
    <location>
        <begin position="271"/>
        <end position="291"/>
    </location>
</feature>
<evidence type="ECO:0000313" key="8">
    <source>
        <dbReference type="EMBL" id="CAJ37355.1"/>
    </source>
</evidence>
<keyword evidence="3 6" id="KW-0812">Transmembrane</keyword>
<evidence type="ECO:0000313" key="9">
    <source>
        <dbReference type="Proteomes" id="UP000000663"/>
    </source>
</evidence>
<gene>
    <name evidence="8" type="ORF">RCIX2238</name>
</gene>
<feature type="transmembrane region" description="Helical" evidence="6">
    <location>
        <begin position="162"/>
        <end position="182"/>
    </location>
</feature>
<dbReference type="InterPro" id="IPR020846">
    <property type="entry name" value="MFS_dom"/>
</dbReference>
<dbReference type="Gene3D" id="1.20.1250.20">
    <property type="entry name" value="MFS general substrate transporter like domains"/>
    <property type="match status" value="2"/>
</dbReference>
<feature type="transmembrane region" description="Helical" evidence="6">
    <location>
        <begin position="203"/>
        <end position="223"/>
    </location>
</feature>
<dbReference type="AlphaFoldDB" id="Q0W2N8"/>
<evidence type="ECO:0000256" key="5">
    <source>
        <dbReference type="ARBA" id="ARBA00023136"/>
    </source>
</evidence>
<evidence type="ECO:0000256" key="1">
    <source>
        <dbReference type="ARBA" id="ARBA00004141"/>
    </source>
</evidence>
<dbReference type="STRING" id="351160.RCIX2238"/>
<sequence length="395" mass="41695">MDRNRKNVIFLLVAAALLIDMMMYTLVIPILPAYATTLGADEMMIGVIFGAFSIALLLFSIPFGALSDRVGRRPLLVAGMFLLALTNLVFVISDNLYLLIVARVIQGISGAATWSAGLALIADTFDASERGSKLGMAMAIMSAGTLSGPVVGGIVYDLLGYRMTFVLPSVLTILLGCMFYLIHVPPKSQGEKGSYAKLLKKAPVVFAVCSIATIVGALTFGLLEPFMPLYLFEKFSATPTLIGLAFGAMSLLNMVAAPVVGNLYDRFGGRGLLASGLVLSGLIIALTMLMPSMELTILAFAIVGVTMSMALTPMLPLLTDLFGGPEGSSQGFLYGIYNTLFSIGLTIGPFLGGALVVKFSLPITIFGQAVLLALTGILVFLIIGDRKARAPKAPQ</sequence>
<name>Q0W2N8_METAR</name>
<dbReference type="CDD" id="cd17325">
    <property type="entry name" value="MFS_MdtG_SLC18_like"/>
    <property type="match status" value="1"/>
</dbReference>
<proteinExistence type="predicted"/>
<dbReference type="SUPFAM" id="SSF103473">
    <property type="entry name" value="MFS general substrate transporter"/>
    <property type="match status" value="1"/>
</dbReference>
<protein>
    <submittedName>
        <fullName evidence="8">Permease (Major facilitator superfamily)</fullName>
    </submittedName>
</protein>
<dbReference type="InterPro" id="IPR036259">
    <property type="entry name" value="MFS_trans_sf"/>
</dbReference>
<feature type="transmembrane region" description="Helical" evidence="6">
    <location>
        <begin position="43"/>
        <end position="63"/>
    </location>
</feature>
<keyword evidence="9" id="KW-1185">Reference proteome</keyword>
<dbReference type="PANTHER" id="PTHR23506">
    <property type="entry name" value="GH10249P"/>
    <property type="match status" value="1"/>
</dbReference>
<dbReference type="OrthoDB" id="117970at2157"/>
<evidence type="ECO:0000256" key="3">
    <source>
        <dbReference type="ARBA" id="ARBA00022692"/>
    </source>
</evidence>
<dbReference type="Pfam" id="PF07690">
    <property type="entry name" value="MFS_1"/>
    <property type="match status" value="2"/>
</dbReference>
<dbReference type="PANTHER" id="PTHR23506:SF23">
    <property type="entry name" value="GH10249P"/>
    <property type="match status" value="1"/>
</dbReference>
<evidence type="ECO:0000259" key="7">
    <source>
        <dbReference type="PROSITE" id="PS50850"/>
    </source>
</evidence>
<keyword evidence="5 6" id="KW-0472">Membrane</keyword>
<dbReference type="GO" id="GO:0016020">
    <property type="term" value="C:membrane"/>
    <property type="evidence" value="ECO:0007669"/>
    <property type="project" value="UniProtKB-SubCell"/>
</dbReference>
<feature type="transmembrane region" description="Helical" evidence="6">
    <location>
        <begin position="243"/>
        <end position="264"/>
    </location>
</feature>
<feature type="transmembrane region" description="Helical" evidence="6">
    <location>
        <begin position="134"/>
        <end position="156"/>
    </location>
</feature>
<feature type="transmembrane region" description="Helical" evidence="6">
    <location>
        <begin position="98"/>
        <end position="122"/>
    </location>
</feature>
<evidence type="ECO:0000256" key="6">
    <source>
        <dbReference type="SAM" id="Phobius"/>
    </source>
</evidence>
<dbReference type="InterPro" id="IPR001958">
    <property type="entry name" value="Tet-R_TetA/multi-R_MdtG-like"/>
</dbReference>
<dbReference type="InterPro" id="IPR011701">
    <property type="entry name" value="MFS"/>
</dbReference>
<dbReference type="GO" id="GO:0022857">
    <property type="term" value="F:transmembrane transporter activity"/>
    <property type="evidence" value="ECO:0007669"/>
    <property type="project" value="InterPro"/>
</dbReference>
<feature type="transmembrane region" description="Helical" evidence="6">
    <location>
        <begin position="363"/>
        <end position="383"/>
    </location>
</feature>
<reference evidence="8 9" key="1">
    <citation type="journal article" date="2006" name="Science">
        <title>Genome of rice cluster I archaea -- the key methane producers in the rice rhizosphere.</title>
        <authorList>
            <person name="Erkel C."/>
            <person name="Kube M."/>
            <person name="Reinhardt R."/>
            <person name="Liesack W."/>
        </authorList>
    </citation>
    <scope>NUCLEOTIDE SEQUENCE [LARGE SCALE GENOMIC DNA]</scope>
    <source>
        <strain evidence="9">DSM 22066 / NBRC 105507 / MRE50</strain>
    </source>
</reference>